<dbReference type="InterPro" id="IPR019692">
    <property type="entry name" value="CFP-6_PH"/>
</dbReference>
<dbReference type="Proteomes" id="UP000076612">
    <property type="component" value="Unassembled WGS sequence"/>
</dbReference>
<dbReference type="STRING" id="33889.AVW13_01800"/>
<reference evidence="5 8" key="4">
    <citation type="submission" date="2020-12" db="EMBL/GenBank/DDBJ databases">
        <title>FDA dAtabase for Regulatory Grade micrObial Sequences (FDA-ARGOS): Supporting development and validation of Infectious Disease Dx tests.</title>
        <authorList>
            <person name="Sproer C."/>
            <person name="Gronow S."/>
            <person name="Severitt S."/>
            <person name="Schroder I."/>
            <person name="Tallon L."/>
            <person name="Sadzewicz L."/>
            <person name="Zhao X."/>
            <person name="Boylan J."/>
            <person name="Ott S."/>
            <person name="Bowen H."/>
            <person name="Vavikolanu K."/>
            <person name="Mehta A."/>
            <person name="Aluvathingal J."/>
            <person name="Nadendla S."/>
            <person name="Lowell S."/>
            <person name="Myers T."/>
            <person name="Yan Y."/>
            <person name="Sichtig H."/>
        </authorList>
    </citation>
    <scope>NUCLEOTIDE SEQUENCE [LARGE SCALE GENOMIC DNA]</scope>
    <source>
        <strain evidence="5 8">FDAARGOS_902</strain>
    </source>
</reference>
<gene>
    <name evidence="3" type="ORF">AVW13_01800</name>
    <name evidence="4" type="ORF">B8X04_04005</name>
    <name evidence="5" type="ORF">I6G59_13350</name>
</gene>
<dbReference type="Proteomes" id="UP000594979">
    <property type="component" value="Chromosome"/>
</dbReference>
<evidence type="ECO:0000313" key="7">
    <source>
        <dbReference type="Proteomes" id="UP000216867"/>
    </source>
</evidence>
<evidence type="ECO:0000313" key="5">
    <source>
        <dbReference type="EMBL" id="QPS32949.1"/>
    </source>
</evidence>
<dbReference type="KEGG" id="bcau:I6G59_13350"/>
<organism evidence="4 7">
    <name type="scientific">Brevibacterium casei</name>
    <dbReference type="NCBI Taxonomy" id="33889"/>
    <lineage>
        <taxon>Bacteria</taxon>
        <taxon>Bacillati</taxon>
        <taxon>Actinomycetota</taxon>
        <taxon>Actinomycetes</taxon>
        <taxon>Micrococcales</taxon>
        <taxon>Brevibacteriaceae</taxon>
        <taxon>Brevibacterium</taxon>
    </lineage>
</organism>
<keyword evidence="1" id="KW-0472">Membrane</keyword>
<reference evidence="6" key="1">
    <citation type="submission" date="2016-01" db="EMBL/GenBank/DDBJ databases">
        <title>Draft genome of Chromobacterium sp. F49.</title>
        <authorList>
            <person name="Hong K.W."/>
        </authorList>
    </citation>
    <scope>NUCLEOTIDE SEQUENCE [LARGE SCALE GENOMIC DNA]</scope>
    <source>
        <strain evidence="6">M40</strain>
    </source>
</reference>
<protein>
    <submittedName>
        <fullName evidence="5">PH domain-containing protein</fullName>
    </submittedName>
</protein>
<evidence type="ECO:0000313" key="8">
    <source>
        <dbReference type="Proteomes" id="UP000594979"/>
    </source>
</evidence>
<evidence type="ECO:0000313" key="6">
    <source>
        <dbReference type="Proteomes" id="UP000076612"/>
    </source>
</evidence>
<dbReference type="EMBL" id="LQQR01000023">
    <property type="protein sequence ID" value="KZE18185.1"/>
    <property type="molecule type" value="Genomic_DNA"/>
</dbReference>
<feature type="transmembrane region" description="Helical" evidence="1">
    <location>
        <begin position="18"/>
        <end position="40"/>
    </location>
</feature>
<feature type="domain" description="Low molecular weight protein antigen 6 PH" evidence="2">
    <location>
        <begin position="76"/>
        <end position="141"/>
    </location>
</feature>
<reference evidence="4 7" key="3">
    <citation type="submission" date="2017-04" db="EMBL/GenBank/DDBJ databases">
        <title>Kefir bacterial isolates.</title>
        <authorList>
            <person name="Kim Y."/>
            <person name="Blasche S."/>
            <person name="Patil K.R."/>
        </authorList>
    </citation>
    <scope>NUCLEOTIDE SEQUENCE [LARGE SCALE GENOMIC DNA]</scope>
    <source>
        <strain evidence="4 7">OG2</strain>
    </source>
</reference>
<evidence type="ECO:0000256" key="1">
    <source>
        <dbReference type="SAM" id="Phobius"/>
    </source>
</evidence>
<dbReference type="Pfam" id="PF10756">
    <property type="entry name" value="bPH_6"/>
    <property type="match status" value="1"/>
</dbReference>
<reference evidence="3" key="2">
    <citation type="submission" date="2016-01" db="EMBL/GenBank/DDBJ databases">
        <authorList>
            <person name="Hong K.W."/>
        </authorList>
    </citation>
    <scope>NUCLEOTIDE SEQUENCE</scope>
    <source>
        <strain evidence="3">M40</strain>
    </source>
</reference>
<dbReference type="EMBL" id="NCWY01000003">
    <property type="protein sequence ID" value="PAK96479.1"/>
    <property type="molecule type" value="Genomic_DNA"/>
</dbReference>
<evidence type="ECO:0000259" key="2">
    <source>
        <dbReference type="Pfam" id="PF10756"/>
    </source>
</evidence>
<evidence type="ECO:0000313" key="3">
    <source>
        <dbReference type="EMBL" id="KZE18185.1"/>
    </source>
</evidence>
<keyword evidence="1" id="KW-0812">Transmembrane</keyword>
<name>A0A165DVW0_9MICO</name>
<accession>A0A165DVW0</accession>
<keyword evidence="1" id="KW-1133">Transmembrane helix</keyword>
<dbReference type="AlphaFoldDB" id="A0A165DVW0"/>
<sequence length="155" mass="17270">MAPAASEFAAFRPRQVRVIGIVGAIALFVGFAVLSVALFVVDWRPWHLIDMVWMNLLGILFGGALLRVADIQARPDRTGLTVRNIVRTRHVKWSEIVGVTFSRVGDDPWPILDLADGSTCAVMAIQHADGPRAHEEVARLRMLVTKWTNFEEDQP</sequence>
<feature type="transmembrane region" description="Helical" evidence="1">
    <location>
        <begin position="52"/>
        <end position="69"/>
    </location>
</feature>
<evidence type="ECO:0000313" key="4">
    <source>
        <dbReference type="EMBL" id="PAK96479.1"/>
    </source>
</evidence>
<proteinExistence type="predicted"/>
<dbReference type="Proteomes" id="UP000216867">
    <property type="component" value="Unassembled WGS sequence"/>
</dbReference>
<dbReference type="EMBL" id="CP065682">
    <property type="protein sequence ID" value="QPS32949.1"/>
    <property type="molecule type" value="Genomic_DNA"/>
</dbReference>